<evidence type="ECO:0000256" key="3">
    <source>
        <dbReference type="ARBA" id="ARBA00022692"/>
    </source>
</evidence>
<evidence type="ECO:0000256" key="4">
    <source>
        <dbReference type="ARBA" id="ARBA00022989"/>
    </source>
</evidence>
<feature type="compositionally biased region" description="Polar residues" evidence="6">
    <location>
        <begin position="356"/>
        <end position="371"/>
    </location>
</feature>
<feature type="compositionally biased region" description="Polar residues" evidence="6">
    <location>
        <begin position="393"/>
        <end position="402"/>
    </location>
</feature>
<keyword evidence="3 7" id="KW-0812">Transmembrane</keyword>
<keyword evidence="5 7" id="KW-0472">Membrane</keyword>
<evidence type="ECO:0000256" key="7">
    <source>
        <dbReference type="SAM" id="Phobius"/>
    </source>
</evidence>
<dbReference type="GO" id="GO:0016020">
    <property type="term" value="C:membrane"/>
    <property type="evidence" value="ECO:0007669"/>
    <property type="project" value="UniProtKB-SubCell"/>
</dbReference>
<reference evidence="9" key="1">
    <citation type="submission" date="2021-03" db="EMBL/GenBank/DDBJ databases">
        <authorList>
            <person name="Bekaert M."/>
        </authorList>
    </citation>
    <scope>NUCLEOTIDE SEQUENCE</scope>
</reference>
<proteinExistence type="inferred from homology"/>
<dbReference type="InterPro" id="IPR050932">
    <property type="entry name" value="TM2D1-3-like"/>
</dbReference>
<feature type="domain" description="TM2" evidence="8">
    <location>
        <begin position="71"/>
        <end position="118"/>
    </location>
</feature>
<feature type="transmembrane region" description="Helical" evidence="7">
    <location>
        <begin position="74"/>
        <end position="93"/>
    </location>
</feature>
<evidence type="ECO:0000256" key="1">
    <source>
        <dbReference type="ARBA" id="ARBA00004141"/>
    </source>
</evidence>
<sequence length="734" mass="82871">MKNFDSAYYEVLWGGCVLKNRMSKESEVQRQQAPPVAATAPQNAAAGCGNQMFYQYTAPTVVLQRQPLATKTVIEAYILSIPLGFLGAHHFYLRRPGFGVLYFFTFGLLGAGVLFDWFRMPWLVKNANKRAKDPEIEFKKRLDDAYGLWFPFGLLGFHHFYLRNYGLGFAYLFTFGLFGIGWLLDICFMPYHVRKANQEPKIPDEKSACAAEVLALSPFGILGFHHFYLNRPLYGASYFFTFGLLGVGYIVDWFRTPNLVKRHNEEKFSGRDPNLKYSDDAYVLWFPFGILGFHHFYLQRPLWGFLYFFTFGLFGIGWLIDGFRICCMVKQHNENLKERQRLPVYQGVYGLPPPNSIYTNGSSGNGAQPTQPNGPPPYSTTNHNGYPGYVFQPGQQGNRPYPQQQYGIMTYPYQQGPMPYQQPPGVMPHQQHSSGFNNPGYEATTETESPPPYQADEAGELQTKSDSAQRWTLSALLDSDCRPKVKYHTDNQPIYTSENTFFEVYGDILPTTNVTDIHSVTTETSFSDIDETKTASVTAIQVNIEAKVRQQLPKIECGKPLEPIVFKDTTSPRAREVMNLEKTSPTSPVILFQCSKSNATGSNLCCISHSQKRLPESSTLIKSGMNSMYLNDSCVDYNDVNLPSILQTISVGAVSGYSRIQIDRRNDLLEIRDSSIDLENIEETYSKVVIDEITDNVNHVIRSLQSLPIPVSLQEPDADTIGDIVATIFPLVLN</sequence>
<feature type="transmembrane region" description="Helical" evidence="7">
    <location>
        <begin position="235"/>
        <end position="254"/>
    </location>
</feature>
<dbReference type="EMBL" id="CAJPWZ010003330">
    <property type="protein sequence ID" value="CAG2257547.1"/>
    <property type="molecule type" value="Genomic_DNA"/>
</dbReference>
<dbReference type="PANTHER" id="PTHR21016:SF25">
    <property type="entry name" value="TM2 DOMAIN-CONTAINING PROTEIN DDB_G0277895-RELATED"/>
    <property type="match status" value="1"/>
</dbReference>
<dbReference type="InterPro" id="IPR007829">
    <property type="entry name" value="TM2"/>
</dbReference>
<feature type="region of interest" description="Disordered" evidence="6">
    <location>
        <begin position="356"/>
        <end position="402"/>
    </location>
</feature>
<dbReference type="Proteomes" id="UP000683360">
    <property type="component" value="Unassembled WGS sequence"/>
</dbReference>
<protein>
    <recommendedName>
        <fullName evidence="8">TM2 domain-containing protein</fullName>
    </recommendedName>
</protein>
<evidence type="ECO:0000256" key="2">
    <source>
        <dbReference type="ARBA" id="ARBA00008284"/>
    </source>
</evidence>
<feature type="domain" description="TM2" evidence="8">
    <location>
        <begin position="205"/>
        <end position="254"/>
    </location>
</feature>
<comment type="similarity">
    <text evidence="2">Belongs to the TM2 family.</text>
</comment>
<dbReference type="PANTHER" id="PTHR21016">
    <property type="entry name" value="BETA-AMYLOID BINDING PROTEIN-RELATED"/>
    <property type="match status" value="1"/>
</dbReference>
<organism evidence="9 10">
    <name type="scientific">Mytilus edulis</name>
    <name type="common">Blue mussel</name>
    <dbReference type="NCBI Taxonomy" id="6550"/>
    <lineage>
        <taxon>Eukaryota</taxon>
        <taxon>Metazoa</taxon>
        <taxon>Spiralia</taxon>
        <taxon>Lophotrochozoa</taxon>
        <taxon>Mollusca</taxon>
        <taxon>Bivalvia</taxon>
        <taxon>Autobranchia</taxon>
        <taxon>Pteriomorphia</taxon>
        <taxon>Mytilida</taxon>
        <taxon>Mytiloidea</taxon>
        <taxon>Mytilidae</taxon>
        <taxon>Mytilinae</taxon>
        <taxon>Mytilus</taxon>
    </lineage>
</organism>
<feature type="transmembrane region" description="Helical" evidence="7">
    <location>
        <begin position="168"/>
        <end position="188"/>
    </location>
</feature>
<comment type="caution">
    <text evidence="9">The sequence shown here is derived from an EMBL/GenBank/DDBJ whole genome shotgun (WGS) entry which is preliminary data.</text>
</comment>
<feature type="region of interest" description="Disordered" evidence="6">
    <location>
        <begin position="415"/>
        <end position="467"/>
    </location>
</feature>
<name>A0A8S3VRZ7_MYTED</name>
<evidence type="ECO:0000313" key="9">
    <source>
        <dbReference type="EMBL" id="CAG2257547.1"/>
    </source>
</evidence>
<dbReference type="AlphaFoldDB" id="A0A8S3VRZ7"/>
<feature type="transmembrane region" description="Helical" evidence="7">
    <location>
        <begin position="281"/>
        <end position="298"/>
    </location>
</feature>
<keyword evidence="10" id="KW-1185">Reference proteome</keyword>
<evidence type="ECO:0000259" key="8">
    <source>
        <dbReference type="Pfam" id="PF05154"/>
    </source>
</evidence>
<keyword evidence="4 7" id="KW-1133">Transmembrane helix</keyword>
<evidence type="ECO:0000256" key="5">
    <source>
        <dbReference type="ARBA" id="ARBA00023136"/>
    </source>
</evidence>
<feature type="domain" description="TM2" evidence="8">
    <location>
        <begin position="281"/>
        <end position="323"/>
    </location>
</feature>
<feature type="domain" description="TM2" evidence="8">
    <location>
        <begin position="145"/>
        <end position="186"/>
    </location>
</feature>
<feature type="transmembrane region" description="Helical" evidence="7">
    <location>
        <begin position="304"/>
        <end position="323"/>
    </location>
</feature>
<dbReference type="Pfam" id="PF05154">
    <property type="entry name" value="TM2"/>
    <property type="match status" value="4"/>
</dbReference>
<evidence type="ECO:0000313" key="10">
    <source>
        <dbReference type="Proteomes" id="UP000683360"/>
    </source>
</evidence>
<dbReference type="OrthoDB" id="10262359at2759"/>
<comment type="subcellular location">
    <subcellularLocation>
        <location evidence="1">Membrane</location>
        <topology evidence="1">Multi-pass membrane protein</topology>
    </subcellularLocation>
</comment>
<accession>A0A8S3VRZ7</accession>
<feature type="transmembrane region" description="Helical" evidence="7">
    <location>
        <begin position="99"/>
        <end position="124"/>
    </location>
</feature>
<evidence type="ECO:0000256" key="6">
    <source>
        <dbReference type="SAM" id="MobiDB-lite"/>
    </source>
</evidence>
<gene>
    <name evidence="9" type="ORF">MEDL_68783</name>
</gene>
<feature type="transmembrane region" description="Helical" evidence="7">
    <location>
        <begin position="145"/>
        <end position="162"/>
    </location>
</feature>